<evidence type="ECO:0000313" key="11">
    <source>
        <dbReference type="EMBL" id="KAF2460837.1"/>
    </source>
</evidence>
<evidence type="ECO:0000256" key="3">
    <source>
        <dbReference type="ARBA" id="ARBA00022576"/>
    </source>
</evidence>
<organism evidence="11 12">
    <name type="scientific">Lineolata rhizophorae</name>
    <dbReference type="NCBI Taxonomy" id="578093"/>
    <lineage>
        <taxon>Eukaryota</taxon>
        <taxon>Fungi</taxon>
        <taxon>Dikarya</taxon>
        <taxon>Ascomycota</taxon>
        <taxon>Pezizomycotina</taxon>
        <taxon>Dothideomycetes</taxon>
        <taxon>Dothideomycetes incertae sedis</taxon>
        <taxon>Lineolatales</taxon>
        <taxon>Lineolataceae</taxon>
        <taxon>Lineolata</taxon>
    </lineage>
</organism>
<dbReference type="Pfam" id="PF01571">
    <property type="entry name" value="GCV_T"/>
    <property type="match status" value="1"/>
</dbReference>
<dbReference type="GO" id="GO:0008483">
    <property type="term" value="F:transaminase activity"/>
    <property type="evidence" value="ECO:0007669"/>
    <property type="project" value="UniProtKB-KW"/>
</dbReference>
<comment type="function">
    <text evidence="8">The glycine cleavage system catalyzes the degradation of glycine.</text>
</comment>
<dbReference type="InterPro" id="IPR027266">
    <property type="entry name" value="TrmE/GcvT-like"/>
</dbReference>
<reference evidence="11" key="1">
    <citation type="journal article" date="2020" name="Stud. Mycol.">
        <title>101 Dothideomycetes genomes: a test case for predicting lifestyles and emergence of pathogens.</title>
        <authorList>
            <person name="Haridas S."/>
            <person name="Albert R."/>
            <person name="Binder M."/>
            <person name="Bloem J."/>
            <person name="Labutti K."/>
            <person name="Salamov A."/>
            <person name="Andreopoulos B."/>
            <person name="Baker S."/>
            <person name="Barry K."/>
            <person name="Bills G."/>
            <person name="Bluhm B."/>
            <person name="Cannon C."/>
            <person name="Castanera R."/>
            <person name="Culley D."/>
            <person name="Daum C."/>
            <person name="Ezra D."/>
            <person name="Gonzalez J."/>
            <person name="Henrissat B."/>
            <person name="Kuo A."/>
            <person name="Liang C."/>
            <person name="Lipzen A."/>
            <person name="Lutzoni F."/>
            <person name="Magnuson J."/>
            <person name="Mondo S."/>
            <person name="Nolan M."/>
            <person name="Ohm R."/>
            <person name="Pangilinan J."/>
            <person name="Park H.-J."/>
            <person name="Ramirez L."/>
            <person name="Alfaro M."/>
            <person name="Sun H."/>
            <person name="Tritt A."/>
            <person name="Yoshinaga Y."/>
            <person name="Zwiers L.-H."/>
            <person name="Turgeon B."/>
            <person name="Goodwin S."/>
            <person name="Spatafora J."/>
            <person name="Crous P."/>
            <person name="Grigoriev I."/>
        </authorList>
    </citation>
    <scope>NUCLEOTIDE SEQUENCE</scope>
    <source>
        <strain evidence="11">ATCC 16933</strain>
    </source>
</reference>
<dbReference type="OrthoDB" id="10263536at2759"/>
<dbReference type="PANTHER" id="PTHR43757:SF2">
    <property type="entry name" value="AMINOMETHYLTRANSFERASE, MITOCHONDRIAL"/>
    <property type="match status" value="1"/>
</dbReference>
<keyword evidence="12" id="KW-1185">Reference proteome</keyword>
<dbReference type="FunFam" id="2.40.30.110:FF:000002">
    <property type="entry name" value="Aminomethyltransferase"/>
    <property type="match status" value="1"/>
</dbReference>
<dbReference type="PANTHER" id="PTHR43757">
    <property type="entry name" value="AMINOMETHYLTRANSFERASE"/>
    <property type="match status" value="1"/>
</dbReference>
<dbReference type="InterPro" id="IPR006222">
    <property type="entry name" value="GCVT_N"/>
</dbReference>
<dbReference type="GO" id="GO:0005960">
    <property type="term" value="C:glycine cleavage complex"/>
    <property type="evidence" value="ECO:0007669"/>
    <property type="project" value="InterPro"/>
</dbReference>
<evidence type="ECO:0000256" key="5">
    <source>
        <dbReference type="ARBA" id="ARBA00031395"/>
    </source>
</evidence>
<evidence type="ECO:0000256" key="8">
    <source>
        <dbReference type="RuleBase" id="RU003981"/>
    </source>
</evidence>
<protein>
    <recommendedName>
        <fullName evidence="2 8">Aminomethyltransferase</fullName>
        <ecNumber evidence="2 8">2.1.2.10</ecNumber>
    </recommendedName>
    <alternativeName>
        <fullName evidence="5 8">Glycine cleavage system T protein</fullName>
    </alternativeName>
</protein>
<dbReference type="GO" id="GO:0004047">
    <property type="term" value="F:aminomethyltransferase activity"/>
    <property type="evidence" value="ECO:0007669"/>
    <property type="project" value="UniProtKB-EC"/>
</dbReference>
<comment type="catalytic activity">
    <reaction evidence="6 8">
        <text>N(6)-[(R)-S(8)-aminomethyldihydrolipoyl]-L-lysyl-[protein] + (6S)-5,6,7,8-tetrahydrofolate = N(6)-[(R)-dihydrolipoyl]-L-lysyl-[protein] + (6R)-5,10-methylene-5,6,7,8-tetrahydrofolate + NH4(+)</text>
        <dbReference type="Rhea" id="RHEA:16945"/>
        <dbReference type="Rhea" id="RHEA-COMP:10475"/>
        <dbReference type="Rhea" id="RHEA-COMP:10492"/>
        <dbReference type="ChEBI" id="CHEBI:15636"/>
        <dbReference type="ChEBI" id="CHEBI:28938"/>
        <dbReference type="ChEBI" id="CHEBI:57453"/>
        <dbReference type="ChEBI" id="CHEBI:83100"/>
        <dbReference type="ChEBI" id="CHEBI:83143"/>
        <dbReference type="EC" id="2.1.2.10"/>
    </reaction>
</comment>
<evidence type="ECO:0000259" key="10">
    <source>
        <dbReference type="Pfam" id="PF08669"/>
    </source>
</evidence>
<feature type="domain" description="GCVT N-terminal" evidence="9">
    <location>
        <begin position="90"/>
        <end position="379"/>
    </location>
</feature>
<dbReference type="EMBL" id="MU001672">
    <property type="protein sequence ID" value="KAF2460837.1"/>
    <property type="molecule type" value="Genomic_DNA"/>
</dbReference>
<keyword evidence="3 8" id="KW-0032">Aminotransferase</keyword>
<feature type="binding site" evidence="7">
    <location>
        <position position="313"/>
    </location>
    <ligand>
        <name>substrate</name>
    </ligand>
</feature>
<dbReference type="Proteomes" id="UP000799766">
    <property type="component" value="Unassembled WGS sequence"/>
</dbReference>
<dbReference type="NCBIfam" id="TIGR00528">
    <property type="entry name" value="gcvT"/>
    <property type="match status" value="1"/>
</dbReference>
<dbReference type="GO" id="GO:0006546">
    <property type="term" value="P:glycine catabolic process"/>
    <property type="evidence" value="ECO:0007669"/>
    <property type="project" value="InterPro"/>
</dbReference>
<dbReference type="Gene3D" id="3.30.1360.120">
    <property type="entry name" value="Probable tRNA modification gtpase trme, domain 1"/>
    <property type="match status" value="1"/>
</dbReference>
<gene>
    <name evidence="11" type="ORF">BDY21DRAFT_333565</name>
</gene>
<dbReference type="Gene3D" id="3.30.70.1400">
    <property type="entry name" value="Aminomethyltransferase beta-barrel domains"/>
    <property type="match status" value="1"/>
</dbReference>
<dbReference type="InterPro" id="IPR029043">
    <property type="entry name" value="GcvT/YgfZ_C"/>
</dbReference>
<evidence type="ECO:0000259" key="9">
    <source>
        <dbReference type="Pfam" id="PF01571"/>
    </source>
</evidence>
<evidence type="ECO:0000256" key="4">
    <source>
        <dbReference type="ARBA" id="ARBA00022679"/>
    </source>
</evidence>
<feature type="domain" description="Aminomethyltransferase C-terminal" evidence="10">
    <location>
        <begin position="412"/>
        <end position="489"/>
    </location>
</feature>
<evidence type="ECO:0000256" key="1">
    <source>
        <dbReference type="ARBA" id="ARBA00008609"/>
    </source>
</evidence>
<dbReference type="SUPFAM" id="SSF101790">
    <property type="entry name" value="Aminomethyltransferase beta-barrel domain"/>
    <property type="match status" value="1"/>
</dbReference>
<evidence type="ECO:0000256" key="6">
    <source>
        <dbReference type="ARBA" id="ARBA00047665"/>
    </source>
</evidence>
<sequence>MASQRTARAVSPAANCFRLAPCRTYAQLARPAWARAARSSRPASSPLATCDAKPARITSVQNNSNYHKVVLRQSSSSATGEDEPPLKTPLFDLHAEYGAKFVPFGGYTMPVQYSDLSVSESHKWTREKASLFDVSHMVQHTFTGPTAPAFLQSITPSALSTLPPGSSTLSVLLHPTGCIVDDTVITHLPPSTAFPEPTFYTVTNAGTRAKDLAYLSSHLDVWNTERADGDSEQVIHTVARERGLLALQGPLAAEILSEAGLLTGEQGSEKLDLNTLYFSSCTLARMPLSGKGEGVTGALFVSRAGYTGEDGFELSIPADELAAVARRLLALGGEDRLRLAGLGARDSLRLEAGMCLYGHDIDDSTSPAEAGLAWVVAKERRFGGKEEGGFLGAERVLEEVKPKKEGGKGVSRRRIGLIVEGAPAREGAKIVGEGGEEVGVVTSGCPSPSTGKNIAMGYVKDGLQKSGTELGVLVRGKKRKAVVTKMPFVETKYYRKA</sequence>
<keyword evidence="8" id="KW-0496">Mitochondrion</keyword>
<dbReference type="InterPro" id="IPR028896">
    <property type="entry name" value="GcvT/YgfZ/DmdA"/>
</dbReference>
<dbReference type="GO" id="GO:0005739">
    <property type="term" value="C:mitochondrion"/>
    <property type="evidence" value="ECO:0007669"/>
    <property type="project" value="UniProtKB-SubCell"/>
</dbReference>
<keyword evidence="4 8" id="KW-0808">Transferase</keyword>
<keyword evidence="8" id="KW-0809">Transit peptide</keyword>
<evidence type="ECO:0000313" key="12">
    <source>
        <dbReference type="Proteomes" id="UP000799766"/>
    </source>
</evidence>
<comment type="subunit">
    <text evidence="8">The glycine cleavage system is composed of four proteins: P, T, L and H.</text>
</comment>
<proteinExistence type="inferred from homology"/>
<comment type="subcellular location">
    <subcellularLocation>
        <location evidence="8">Mitochondrion</location>
    </subcellularLocation>
</comment>
<dbReference type="Gene3D" id="2.40.30.110">
    <property type="entry name" value="Aminomethyltransferase beta-barrel domains"/>
    <property type="match status" value="1"/>
</dbReference>
<dbReference type="AlphaFoldDB" id="A0A6A6PAS1"/>
<dbReference type="EC" id="2.1.2.10" evidence="2 8"/>
<dbReference type="Gene3D" id="4.10.1250.10">
    <property type="entry name" value="Aminomethyltransferase fragment"/>
    <property type="match status" value="1"/>
</dbReference>
<name>A0A6A6PAS1_9PEZI</name>
<dbReference type="PIRSF" id="PIRSF006487">
    <property type="entry name" value="GcvT"/>
    <property type="match status" value="1"/>
</dbReference>
<accession>A0A6A6PAS1</accession>
<evidence type="ECO:0000256" key="2">
    <source>
        <dbReference type="ARBA" id="ARBA00012616"/>
    </source>
</evidence>
<dbReference type="InterPro" id="IPR006223">
    <property type="entry name" value="GcvT"/>
</dbReference>
<dbReference type="InterPro" id="IPR013977">
    <property type="entry name" value="GcvT_C"/>
</dbReference>
<comment type="similarity">
    <text evidence="1 8">Belongs to the GcvT family.</text>
</comment>
<evidence type="ECO:0000256" key="7">
    <source>
        <dbReference type="PIRSR" id="PIRSR006487-1"/>
    </source>
</evidence>
<dbReference type="Pfam" id="PF08669">
    <property type="entry name" value="GCV_T_C"/>
    <property type="match status" value="1"/>
</dbReference>
<dbReference type="SUPFAM" id="SSF103025">
    <property type="entry name" value="Folate-binding domain"/>
    <property type="match status" value="1"/>
</dbReference>